<evidence type="ECO:0000256" key="1">
    <source>
        <dbReference type="SAM" id="Phobius"/>
    </source>
</evidence>
<evidence type="ECO:0000313" key="4">
    <source>
        <dbReference type="Proteomes" id="UP000283655"/>
    </source>
</evidence>
<evidence type="ECO:0000259" key="2">
    <source>
        <dbReference type="Pfam" id="PF05707"/>
    </source>
</evidence>
<dbReference type="Pfam" id="PF05707">
    <property type="entry name" value="Zot"/>
    <property type="match status" value="1"/>
</dbReference>
<feature type="transmembrane region" description="Helical" evidence="1">
    <location>
        <begin position="250"/>
        <end position="268"/>
    </location>
</feature>
<name>A0A419AUL4_PECCA</name>
<keyword evidence="1" id="KW-1133">Transmembrane helix</keyword>
<dbReference type="EMBL" id="QZDH01000031">
    <property type="protein sequence ID" value="RJL50482.1"/>
    <property type="molecule type" value="Genomic_DNA"/>
</dbReference>
<dbReference type="Proteomes" id="UP000283655">
    <property type="component" value="Unassembled WGS sequence"/>
</dbReference>
<proteinExistence type="predicted"/>
<keyword evidence="1" id="KW-0472">Membrane</keyword>
<organism evidence="3 4">
    <name type="scientific">Pectobacterium carotovorum</name>
    <name type="common">Erwinia carotovora</name>
    <dbReference type="NCBI Taxonomy" id="554"/>
    <lineage>
        <taxon>Bacteria</taxon>
        <taxon>Pseudomonadati</taxon>
        <taxon>Pseudomonadota</taxon>
        <taxon>Gammaproteobacteria</taxon>
        <taxon>Enterobacterales</taxon>
        <taxon>Pectobacteriaceae</taxon>
        <taxon>Pectobacterium</taxon>
    </lineage>
</organism>
<evidence type="ECO:0000313" key="3">
    <source>
        <dbReference type="EMBL" id="RJL50482.1"/>
    </source>
</evidence>
<dbReference type="AlphaFoldDB" id="A0A419AUL4"/>
<dbReference type="SUPFAM" id="SSF52540">
    <property type="entry name" value="P-loop containing nucleoside triphosphate hydrolases"/>
    <property type="match status" value="1"/>
</dbReference>
<reference evidence="3 4" key="1">
    <citation type="submission" date="2018-09" db="EMBL/GenBank/DDBJ databases">
        <title>Phylogenetic diversity of Pectobacterium and Dickeya strains causing blackleg disease of potato in Morocco.</title>
        <authorList>
            <person name="Oulghazi S."/>
            <person name="Moumni M."/>
            <person name="Faure D."/>
        </authorList>
    </citation>
    <scope>NUCLEOTIDE SEQUENCE [LARGE SCALE GENOMIC DNA]</scope>
    <source>
        <strain evidence="3 4">S1.15.11.2D</strain>
    </source>
</reference>
<protein>
    <recommendedName>
        <fullName evidence="2">Zona occludens toxin N-terminal domain-containing protein</fullName>
    </recommendedName>
</protein>
<dbReference type="InterPro" id="IPR027417">
    <property type="entry name" value="P-loop_NTPase"/>
</dbReference>
<comment type="caution">
    <text evidence="3">The sequence shown here is derived from an EMBL/GenBank/DDBJ whole genome shotgun (WGS) entry which is preliminary data.</text>
</comment>
<dbReference type="RefSeq" id="WP_119873984.1">
    <property type="nucleotide sequence ID" value="NZ_QZDH01000031.1"/>
</dbReference>
<feature type="domain" description="Zona occludens toxin N-terminal" evidence="2">
    <location>
        <begin position="3"/>
        <end position="151"/>
    </location>
</feature>
<dbReference type="InterPro" id="IPR008900">
    <property type="entry name" value="Zot_N"/>
</dbReference>
<accession>A0A419AUL4</accession>
<keyword evidence="1" id="KW-0812">Transmembrane</keyword>
<sequence length="352" mass="40450">MAVHVITGKLGAGKTLVAIGRIQDYLTRGRIVATNLDLRLYNFPRVGRYAKKTRVIRVPDKPSLDDFNSIGRGNHSYNENENGLLVLDECGTWFNSRNWADKTRQPVIDWCLHARKLGWDIIFIIQDISLMDKQAREALAEHVVYCRRMDKLNIPVIGSFFSLFANSRLPLPKIHFGIVKYGDLPQSLTVDKWVYTGRDLYSSYDTKQIFTANYFSGSYCLIPPYYTHGQFSIKKDFKFYRIYLKKTNRLFMIFSFLALGAAIGFFLSSNKPSEAINTPQQIKREGQSSISLPRLTINSFSQMGNDVFINFIDSKSTIYYSFDLIKEGYKVEVKDACHVILSQKNYIQHVSC</sequence>
<dbReference type="Gene3D" id="3.40.50.300">
    <property type="entry name" value="P-loop containing nucleotide triphosphate hydrolases"/>
    <property type="match status" value="1"/>
</dbReference>
<gene>
    <name evidence="3" type="ORF">D5071_12925</name>
</gene>